<dbReference type="Pfam" id="PF13489">
    <property type="entry name" value="Methyltransf_23"/>
    <property type="match status" value="1"/>
</dbReference>
<evidence type="ECO:0000259" key="1">
    <source>
        <dbReference type="Pfam" id="PF00535"/>
    </source>
</evidence>
<organism evidence="2 3">
    <name type="scientific">Archangium gephyra</name>
    <dbReference type="NCBI Taxonomy" id="48"/>
    <lineage>
        <taxon>Bacteria</taxon>
        <taxon>Pseudomonadati</taxon>
        <taxon>Myxococcota</taxon>
        <taxon>Myxococcia</taxon>
        <taxon>Myxococcales</taxon>
        <taxon>Cystobacterineae</taxon>
        <taxon>Archangiaceae</taxon>
        <taxon>Archangium</taxon>
    </lineage>
</organism>
<dbReference type="AlphaFoldDB" id="A0A2W5TDA3"/>
<dbReference type="InterPro" id="IPR029063">
    <property type="entry name" value="SAM-dependent_MTases_sf"/>
</dbReference>
<keyword evidence="2" id="KW-0808">Transferase</keyword>
<dbReference type="CDD" id="cd00761">
    <property type="entry name" value="Glyco_tranf_GTA_type"/>
    <property type="match status" value="1"/>
</dbReference>
<dbReference type="InterPro" id="IPR050834">
    <property type="entry name" value="Glycosyltransf_2"/>
</dbReference>
<reference evidence="2 3" key="1">
    <citation type="submission" date="2017-08" db="EMBL/GenBank/DDBJ databases">
        <title>Infants hospitalized years apart are colonized by the same room-sourced microbial strains.</title>
        <authorList>
            <person name="Brooks B."/>
            <person name="Olm M.R."/>
            <person name="Firek B.A."/>
            <person name="Baker R."/>
            <person name="Thomas B.C."/>
            <person name="Morowitz M.J."/>
            <person name="Banfield J.F."/>
        </authorList>
    </citation>
    <scope>NUCLEOTIDE SEQUENCE [LARGE SCALE GENOMIC DNA]</scope>
    <source>
        <strain evidence="2">S2_003_000_R2_14</strain>
    </source>
</reference>
<dbReference type="EMBL" id="QFQP01000009">
    <property type="protein sequence ID" value="PZR13479.1"/>
    <property type="molecule type" value="Genomic_DNA"/>
</dbReference>
<feature type="domain" description="Glycosyltransferase 2-like" evidence="1">
    <location>
        <begin position="288"/>
        <end position="399"/>
    </location>
</feature>
<comment type="caution">
    <text evidence="2">The sequence shown here is derived from an EMBL/GenBank/DDBJ whole genome shotgun (WGS) entry which is preliminary data.</text>
</comment>
<dbReference type="Proteomes" id="UP000249061">
    <property type="component" value="Unassembled WGS sequence"/>
</dbReference>
<dbReference type="GO" id="GO:0016740">
    <property type="term" value="F:transferase activity"/>
    <property type="evidence" value="ECO:0007669"/>
    <property type="project" value="UniProtKB-KW"/>
</dbReference>
<dbReference type="SUPFAM" id="SSF53448">
    <property type="entry name" value="Nucleotide-diphospho-sugar transferases"/>
    <property type="match status" value="1"/>
</dbReference>
<dbReference type="Gene3D" id="3.90.550.10">
    <property type="entry name" value="Spore Coat Polysaccharide Biosynthesis Protein SpsA, Chain A"/>
    <property type="match status" value="1"/>
</dbReference>
<dbReference type="InterPro" id="IPR001173">
    <property type="entry name" value="Glyco_trans_2-like"/>
</dbReference>
<evidence type="ECO:0000313" key="3">
    <source>
        <dbReference type="Proteomes" id="UP000249061"/>
    </source>
</evidence>
<dbReference type="SUPFAM" id="SSF53335">
    <property type="entry name" value="S-adenosyl-L-methionine-dependent methyltransferases"/>
    <property type="match status" value="1"/>
</dbReference>
<protein>
    <submittedName>
        <fullName evidence="2">Glycosyl transferase family A</fullName>
    </submittedName>
</protein>
<dbReference type="PANTHER" id="PTHR43685:SF2">
    <property type="entry name" value="GLYCOSYLTRANSFERASE 2-LIKE DOMAIN-CONTAINING PROTEIN"/>
    <property type="match status" value="1"/>
</dbReference>
<gene>
    <name evidence="2" type="ORF">DI536_12020</name>
</gene>
<evidence type="ECO:0000313" key="2">
    <source>
        <dbReference type="EMBL" id="PZR13479.1"/>
    </source>
</evidence>
<dbReference type="PANTHER" id="PTHR43685">
    <property type="entry name" value="GLYCOSYLTRANSFERASE"/>
    <property type="match status" value="1"/>
</dbReference>
<dbReference type="Pfam" id="PF00535">
    <property type="entry name" value="Glycos_transf_2"/>
    <property type="match status" value="1"/>
</dbReference>
<dbReference type="InterPro" id="IPR029044">
    <property type="entry name" value="Nucleotide-diphossugar_trans"/>
</dbReference>
<name>A0A2W5TDA3_9BACT</name>
<dbReference type="Gene3D" id="3.40.50.150">
    <property type="entry name" value="Vaccinia Virus protein VP39"/>
    <property type="match status" value="1"/>
</dbReference>
<proteinExistence type="predicted"/>
<accession>A0A2W5TDA3</accession>
<sequence>MRANRPTSHRRRVRSRGVRELSVPVVSDATPHVYDNQYAPENVYGRAAELIRTQSDTDGVHIDVGCSFGRIAETLRRVPGLEYVGVDGSGDGLASLRERGFECHQHTFGDDQIDRDFIKRILKGRKLRSMSILDTLEHLPNPEQMLTTLYNICREGGLPLVVSVPNVGHRDLGFKLAFGLWDYTPAGLLDHTHLRFFTEKLLRKMTRAVGWREVAANDVLMTSSDQRFPADHLAIAEGSALRGLLARLRERAPNALVNQFVRAYVPDSPSGESFLETREEPKRPFLSVVTRTQGRRLDTLREVMLCLSAQTCADFELLIVAHRLDESRKVLVRQVIEECPVELREKVRLISVDRGTRTTPLNIGFEEARGHYISILDDDDIPFAHWIEEFKRLSEQHPGRMLRTVAVRQEFDEVRTHAGRKSVRAVSGMHRDYPARFDLLRQLCMNLTPNTALAFPRSAFHDFGLRFDETLTTTEDWDFLMRVAFICDVASSDEITCIYRWWRSSHSSRTEHHEDEWQENLDRILKKFDEEYLILPPGSASKLRDLMQLYSERALAHETRALKPEHYQLLETLESPSWNLTHPIRVAGQLLGHPAPINPSQIVGMSESAAKSTLKAVRNSKTMRLASTLGDLKNKIMKKK</sequence>